<reference evidence="1" key="1">
    <citation type="submission" date="2021-02" db="EMBL/GenBank/DDBJ databases">
        <authorList>
            <person name="Nowell W R."/>
        </authorList>
    </citation>
    <scope>NUCLEOTIDE SEQUENCE</scope>
</reference>
<gene>
    <name evidence="1" type="ORF">ZHD862_LOCUS7934</name>
</gene>
<dbReference type="Proteomes" id="UP000663864">
    <property type="component" value="Unassembled WGS sequence"/>
</dbReference>
<evidence type="ECO:0000313" key="2">
    <source>
        <dbReference type="Proteomes" id="UP000663864"/>
    </source>
</evidence>
<sequence>MASKFRNVPVKMVRIQWSDKNHPITHKENVTIGMPKDTETNTTYLRIVVNQQTILSEELDHFEWLDESSTTGVATISTSYITIVILYNSQERALCEFFADMEAFLKKGLRKQSSSPSPQRRIQTTPEQIELAVHDLVRFIGQGSSADAEHAAQYLAKSPINIQFNLTNPNDDTENKTTTNKTEATASRNVLQLTLRIECHLNRDPLIKTIYVPIGTNLRTLKEEIERKTGIERKSQYWYAFDRYMIDDNYIFGSKDPVVSFRPRNTPLKEIPPPTDPIRSGDTLIMYIAQIATYK</sequence>
<organism evidence="1 2">
    <name type="scientific">Rotaria sordida</name>
    <dbReference type="NCBI Taxonomy" id="392033"/>
    <lineage>
        <taxon>Eukaryota</taxon>
        <taxon>Metazoa</taxon>
        <taxon>Spiralia</taxon>
        <taxon>Gnathifera</taxon>
        <taxon>Rotifera</taxon>
        <taxon>Eurotatoria</taxon>
        <taxon>Bdelloidea</taxon>
        <taxon>Philodinida</taxon>
        <taxon>Philodinidae</taxon>
        <taxon>Rotaria</taxon>
    </lineage>
</organism>
<name>A0A814AEA2_9BILA</name>
<protein>
    <recommendedName>
        <fullName evidence="3">Ubiquitin-like domain-containing protein</fullName>
    </recommendedName>
</protein>
<evidence type="ECO:0008006" key="3">
    <source>
        <dbReference type="Google" id="ProtNLM"/>
    </source>
</evidence>
<proteinExistence type="predicted"/>
<comment type="caution">
    <text evidence="1">The sequence shown here is derived from an EMBL/GenBank/DDBJ whole genome shotgun (WGS) entry which is preliminary data.</text>
</comment>
<accession>A0A814AEA2</accession>
<dbReference type="EMBL" id="CAJNOT010000249">
    <property type="protein sequence ID" value="CAF0911882.1"/>
    <property type="molecule type" value="Genomic_DNA"/>
</dbReference>
<dbReference type="AlphaFoldDB" id="A0A814AEA2"/>
<evidence type="ECO:0000313" key="1">
    <source>
        <dbReference type="EMBL" id="CAF0911882.1"/>
    </source>
</evidence>